<dbReference type="eggNOG" id="COG1404">
    <property type="taxonomic scope" value="Bacteria"/>
</dbReference>
<dbReference type="InterPro" id="IPR023828">
    <property type="entry name" value="Peptidase_S8_Ser-AS"/>
</dbReference>
<keyword evidence="2" id="KW-0134">Cell wall</keyword>
<dbReference type="EMBL" id="AMRI01000012">
    <property type="protein sequence ID" value="EKE73646.1"/>
    <property type="molecule type" value="Genomic_DNA"/>
</dbReference>
<sequence length="670" mass="68669">MTYKKTALRLAPVTLALCAVMTPALAAGQGMAPPFLDNQDQDSGRYIVKFKERGNKSVQAMNALERVARAKDNAQRVSKAGGTIRNRLERFNAVGAKLNAAQLKALKADPEVEYVEADPIRKPMASSLNEILPWGISKVQAAGALGNNAPTGKTVCVMDTGYALGHGDLTSSNVSGEGNSGTGVWSSPGVSHGTHVAGTIAGLANNGEGVVGIFPADQVGIYVVKVFDNNGSWPTASDLVDAAEACADGGASVINMSLGGSGSSTTESNAFSQLLSQGVLSIAASGNGADSSLSYPASYSSVVSVGAVDSNEQWAYFSQYNSQVELSAPGVAIRSTVIPGDGREAQISVGGATYADLGVVPHLRYYVSGGSYVAADINGTVTAPLAACTTSGSTASCSGASGKICVVERTANESASGYPEFNAVQACANAGGVGAIVYSKASMPGLQSNYLIDQNNSVSFPTASVNRATGLDLAAKAGQSATLTVVGGQDYDYYNGTSMATPHVAGVAALVWSYYPSCTASQIRSALTATAKDLGTAGRDNYYGYGLVQAQDAVDYLAENGCDGGGDPGGEPGGFTETDLTAKRNAWLYYSVDVPAGTSALNVSISGGSGDADLYVKRGAQPTTSSYDCRPYQGGNSESCSFSAPAEDTWYIGIRAYRAFSGLTLDVSYQ</sequence>
<feature type="chain" id="PRO_5003858840" evidence="8">
    <location>
        <begin position="27"/>
        <end position="670"/>
    </location>
</feature>
<dbReference type="PANTHER" id="PTHR43806">
    <property type="entry name" value="PEPTIDASE S8"/>
    <property type="match status" value="1"/>
</dbReference>
<evidence type="ECO:0000256" key="2">
    <source>
        <dbReference type="ARBA" id="ARBA00022512"/>
    </source>
</evidence>
<dbReference type="Pfam" id="PF04151">
    <property type="entry name" value="PPC"/>
    <property type="match status" value="1"/>
</dbReference>
<feature type="signal peptide" evidence="8">
    <location>
        <begin position="1"/>
        <end position="26"/>
    </location>
</feature>
<feature type="active site" description="Charge relay system" evidence="6 7">
    <location>
        <position position="159"/>
    </location>
</feature>
<feature type="active site" description="Charge relay system" evidence="6 7">
    <location>
        <position position="498"/>
    </location>
</feature>
<dbReference type="Gene3D" id="3.30.70.80">
    <property type="entry name" value="Peptidase S8 propeptide/proteinase inhibitor I9"/>
    <property type="match status" value="1"/>
</dbReference>
<dbReference type="GO" id="GO:0006508">
    <property type="term" value="P:proteolysis"/>
    <property type="evidence" value="ECO:0007669"/>
    <property type="project" value="UniProtKB-KW"/>
</dbReference>
<dbReference type="InterPro" id="IPR010259">
    <property type="entry name" value="S8pro/Inhibitor_I9"/>
</dbReference>
<proteinExistence type="inferred from homology"/>
<protein>
    <submittedName>
        <fullName evidence="13">Peptidase S8/S53 subtilisin kexin sedolisin</fullName>
    </submittedName>
</protein>
<comment type="similarity">
    <text evidence="1 7">Belongs to the peptidase S8 family.</text>
</comment>
<dbReference type="Pfam" id="PF02225">
    <property type="entry name" value="PA"/>
    <property type="match status" value="1"/>
</dbReference>
<dbReference type="InterPro" id="IPR037045">
    <property type="entry name" value="S8pro/Inhibitor_I9_sf"/>
</dbReference>
<dbReference type="SUPFAM" id="SSF54897">
    <property type="entry name" value="Protease propeptides/inhibitors"/>
    <property type="match status" value="1"/>
</dbReference>
<dbReference type="PANTHER" id="PTHR43806:SF11">
    <property type="entry name" value="CEREVISIN-RELATED"/>
    <property type="match status" value="1"/>
</dbReference>
<evidence type="ECO:0000313" key="14">
    <source>
        <dbReference type="Proteomes" id="UP000006755"/>
    </source>
</evidence>
<dbReference type="SUPFAM" id="SSF52743">
    <property type="entry name" value="Subtilisin-like"/>
    <property type="match status" value="1"/>
</dbReference>
<feature type="domain" description="PA" evidence="10">
    <location>
        <begin position="381"/>
        <end position="473"/>
    </location>
</feature>
<evidence type="ECO:0000259" key="11">
    <source>
        <dbReference type="Pfam" id="PF04151"/>
    </source>
</evidence>
<dbReference type="MEROPS" id="S08.111"/>
<dbReference type="Pfam" id="PF05922">
    <property type="entry name" value="Inhibitor_I9"/>
    <property type="match status" value="1"/>
</dbReference>
<dbReference type="InterPro" id="IPR007280">
    <property type="entry name" value="Peptidase_C_arc/bac"/>
</dbReference>
<keyword evidence="4 7" id="KW-0378">Hydrolase</keyword>
<accession>K2ITS7</accession>
<dbReference type="InterPro" id="IPR000209">
    <property type="entry name" value="Peptidase_S8/S53_dom"/>
</dbReference>
<organism evidence="13 14">
    <name type="scientific">Gallaecimonas xiamenensis 3-C-1</name>
    <dbReference type="NCBI Taxonomy" id="745411"/>
    <lineage>
        <taxon>Bacteria</taxon>
        <taxon>Pseudomonadati</taxon>
        <taxon>Pseudomonadota</taxon>
        <taxon>Gammaproteobacteria</taxon>
        <taxon>Enterobacterales</taxon>
        <taxon>Gallaecimonadaceae</taxon>
        <taxon>Gallaecimonas</taxon>
    </lineage>
</organism>
<keyword evidence="2" id="KW-0964">Secreted</keyword>
<reference evidence="13 14" key="1">
    <citation type="journal article" date="2012" name="J. Bacteriol.">
        <title>Genome Sequence of Gallaecimonas xiamenensis Type Strain 3-C-1.</title>
        <authorList>
            <person name="Lai Q."/>
            <person name="Wang L."/>
            <person name="Wang W."/>
            <person name="Shao Z."/>
        </authorList>
    </citation>
    <scope>NUCLEOTIDE SEQUENCE [LARGE SCALE GENOMIC DNA]</scope>
    <source>
        <strain evidence="13 14">3-C-1</strain>
    </source>
</reference>
<feature type="domain" description="Peptidase C-terminal archaeal/bacterial" evidence="11">
    <location>
        <begin position="589"/>
        <end position="655"/>
    </location>
</feature>
<dbReference type="InterPro" id="IPR036852">
    <property type="entry name" value="Peptidase_S8/S53_dom_sf"/>
</dbReference>
<evidence type="ECO:0000313" key="13">
    <source>
        <dbReference type="EMBL" id="EKE73646.1"/>
    </source>
</evidence>
<evidence type="ECO:0000256" key="4">
    <source>
        <dbReference type="ARBA" id="ARBA00022801"/>
    </source>
</evidence>
<feature type="active site" description="Charge relay system" evidence="6 7">
    <location>
        <position position="192"/>
    </location>
</feature>
<keyword evidence="8" id="KW-0732">Signal</keyword>
<feature type="domain" description="Inhibitor I9" evidence="12">
    <location>
        <begin position="45"/>
        <end position="122"/>
    </location>
</feature>
<comment type="caution">
    <text evidence="13">The sequence shown here is derived from an EMBL/GenBank/DDBJ whole genome shotgun (WGS) entry which is preliminary data.</text>
</comment>
<keyword evidence="14" id="KW-1185">Reference proteome</keyword>
<evidence type="ECO:0000256" key="5">
    <source>
        <dbReference type="ARBA" id="ARBA00022825"/>
    </source>
</evidence>
<evidence type="ECO:0000259" key="9">
    <source>
        <dbReference type="Pfam" id="PF00082"/>
    </source>
</evidence>
<gene>
    <name evidence="13" type="ORF">B3C1_09622</name>
</gene>
<dbReference type="InterPro" id="IPR022398">
    <property type="entry name" value="Peptidase_S8_His-AS"/>
</dbReference>
<feature type="domain" description="Peptidase S8/S53" evidence="9">
    <location>
        <begin position="152"/>
        <end position="546"/>
    </location>
</feature>
<evidence type="ECO:0000256" key="7">
    <source>
        <dbReference type="PROSITE-ProRule" id="PRU01240"/>
    </source>
</evidence>
<dbReference type="RefSeq" id="WP_008484504.1">
    <property type="nucleotide sequence ID" value="NZ_AMRI01000012.1"/>
</dbReference>
<dbReference type="PRINTS" id="PR00723">
    <property type="entry name" value="SUBTILISIN"/>
</dbReference>
<evidence type="ECO:0000256" key="8">
    <source>
        <dbReference type="SAM" id="SignalP"/>
    </source>
</evidence>
<dbReference type="InterPro" id="IPR050131">
    <property type="entry name" value="Peptidase_S8_subtilisin-like"/>
</dbReference>
<dbReference type="PROSITE" id="PS51892">
    <property type="entry name" value="SUBTILASE"/>
    <property type="match status" value="1"/>
</dbReference>
<dbReference type="InterPro" id="IPR015500">
    <property type="entry name" value="Peptidase_S8_subtilisin-rel"/>
</dbReference>
<evidence type="ECO:0000256" key="3">
    <source>
        <dbReference type="ARBA" id="ARBA00022670"/>
    </source>
</evidence>
<evidence type="ECO:0000256" key="6">
    <source>
        <dbReference type="PIRSR" id="PIRSR615500-1"/>
    </source>
</evidence>
<dbReference type="InterPro" id="IPR003137">
    <property type="entry name" value="PA_domain"/>
</dbReference>
<dbReference type="Gene3D" id="2.60.120.380">
    <property type="match status" value="1"/>
</dbReference>
<keyword evidence="3 7" id="KW-0645">Protease</keyword>
<dbReference type="GO" id="GO:0005615">
    <property type="term" value="C:extracellular space"/>
    <property type="evidence" value="ECO:0007669"/>
    <property type="project" value="TreeGrafter"/>
</dbReference>
<dbReference type="Gene3D" id="3.40.50.200">
    <property type="entry name" value="Peptidase S8/S53 domain"/>
    <property type="match status" value="1"/>
</dbReference>
<dbReference type="Proteomes" id="UP000006755">
    <property type="component" value="Unassembled WGS sequence"/>
</dbReference>
<dbReference type="CDD" id="cd04817">
    <property type="entry name" value="PA_VapT_like"/>
    <property type="match status" value="1"/>
</dbReference>
<evidence type="ECO:0000256" key="1">
    <source>
        <dbReference type="ARBA" id="ARBA00011073"/>
    </source>
</evidence>
<name>K2ITS7_9GAMM</name>
<dbReference type="Pfam" id="PF00082">
    <property type="entry name" value="Peptidase_S8"/>
    <property type="match status" value="1"/>
</dbReference>
<dbReference type="GO" id="GO:0004252">
    <property type="term" value="F:serine-type endopeptidase activity"/>
    <property type="evidence" value="ECO:0007669"/>
    <property type="project" value="UniProtKB-UniRule"/>
</dbReference>
<keyword evidence="5 7" id="KW-0720">Serine protease</keyword>
<dbReference type="PROSITE" id="PS00138">
    <property type="entry name" value="SUBTILASE_SER"/>
    <property type="match status" value="1"/>
</dbReference>
<dbReference type="Gene3D" id="3.50.30.30">
    <property type="match status" value="1"/>
</dbReference>
<dbReference type="STRING" id="745411.B3C1_09622"/>
<dbReference type="PROSITE" id="PS00137">
    <property type="entry name" value="SUBTILASE_HIS"/>
    <property type="match status" value="1"/>
</dbReference>
<dbReference type="OrthoDB" id="9790784at2"/>
<dbReference type="AlphaFoldDB" id="K2ITS7"/>
<evidence type="ECO:0000259" key="12">
    <source>
        <dbReference type="Pfam" id="PF05922"/>
    </source>
</evidence>
<evidence type="ECO:0000259" key="10">
    <source>
        <dbReference type="Pfam" id="PF02225"/>
    </source>
</evidence>